<name>A0ABV5AEM9_9BACL</name>
<dbReference type="SUPFAM" id="SSF46689">
    <property type="entry name" value="Homeodomain-like"/>
    <property type="match status" value="2"/>
</dbReference>
<feature type="domain" description="HTH araC/xylS-type" evidence="4">
    <location>
        <begin position="179"/>
        <end position="277"/>
    </location>
</feature>
<dbReference type="Proteomes" id="UP001579974">
    <property type="component" value="Unassembled WGS sequence"/>
</dbReference>
<dbReference type="SMART" id="SM00342">
    <property type="entry name" value="HTH_ARAC"/>
    <property type="match status" value="1"/>
</dbReference>
<reference evidence="5 6" key="1">
    <citation type="journal article" date="2024" name="Int. J. Mol. Sci.">
        <title>Exploration of Alicyclobacillus spp. Genome in Search of Antibiotic Resistance.</title>
        <authorList>
            <person name="Bucka-Kolendo J."/>
            <person name="Kiousi D.E."/>
            <person name="Dekowska A."/>
            <person name="Mikolajczuk-Szczyrba A."/>
            <person name="Karadedos D.M."/>
            <person name="Michael P."/>
            <person name="Galanis A."/>
            <person name="Sokolowska B."/>
        </authorList>
    </citation>
    <scope>NUCLEOTIDE SEQUENCE [LARGE SCALE GENOMIC DNA]</scope>
    <source>
        <strain evidence="5 6">KKP 3000</strain>
    </source>
</reference>
<dbReference type="PROSITE" id="PS01124">
    <property type="entry name" value="HTH_ARAC_FAMILY_2"/>
    <property type="match status" value="1"/>
</dbReference>
<evidence type="ECO:0000313" key="6">
    <source>
        <dbReference type="Proteomes" id="UP001579974"/>
    </source>
</evidence>
<accession>A0ABV5AEM9</accession>
<evidence type="ECO:0000256" key="3">
    <source>
        <dbReference type="ARBA" id="ARBA00023163"/>
    </source>
</evidence>
<proteinExistence type="predicted"/>
<dbReference type="InterPro" id="IPR011051">
    <property type="entry name" value="RmlC_Cupin_sf"/>
</dbReference>
<keyword evidence="1" id="KW-0805">Transcription regulation</keyword>
<dbReference type="Gene3D" id="1.10.10.60">
    <property type="entry name" value="Homeodomain-like"/>
    <property type="match status" value="1"/>
</dbReference>
<gene>
    <name evidence="5" type="ORF">KKP3000_004220</name>
</gene>
<evidence type="ECO:0000256" key="2">
    <source>
        <dbReference type="ARBA" id="ARBA00023125"/>
    </source>
</evidence>
<comment type="caution">
    <text evidence="5">The sequence shown here is derived from an EMBL/GenBank/DDBJ whole genome shotgun (WGS) entry which is preliminary data.</text>
</comment>
<evidence type="ECO:0000259" key="4">
    <source>
        <dbReference type="PROSITE" id="PS01124"/>
    </source>
</evidence>
<dbReference type="PROSITE" id="PS00041">
    <property type="entry name" value="HTH_ARAC_FAMILY_1"/>
    <property type="match status" value="1"/>
</dbReference>
<dbReference type="InterPro" id="IPR014710">
    <property type="entry name" value="RmlC-like_jellyroll"/>
</dbReference>
<dbReference type="InterPro" id="IPR003313">
    <property type="entry name" value="AraC-bd"/>
</dbReference>
<keyword evidence="3" id="KW-0804">Transcription</keyword>
<dbReference type="InterPro" id="IPR009057">
    <property type="entry name" value="Homeodomain-like_sf"/>
</dbReference>
<keyword evidence="2" id="KW-0238">DNA-binding</keyword>
<evidence type="ECO:0000256" key="1">
    <source>
        <dbReference type="ARBA" id="ARBA00023015"/>
    </source>
</evidence>
<keyword evidence="6" id="KW-1185">Reference proteome</keyword>
<dbReference type="InterPro" id="IPR018062">
    <property type="entry name" value="HTH_AraC-typ_CS"/>
</dbReference>
<dbReference type="Pfam" id="PF02311">
    <property type="entry name" value="AraC_binding"/>
    <property type="match status" value="1"/>
</dbReference>
<dbReference type="PANTHER" id="PTHR43280:SF28">
    <property type="entry name" value="HTH-TYPE TRANSCRIPTIONAL ACTIVATOR RHAS"/>
    <property type="match status" value="1"/>
</dbReference>
<dbReference type="RefSeq" id="WP_275474491.1">
    <property type="nucleotide sequence ID" value="NZ_CP162940.1"/>
</dbReference>
<dbReference type="PANTHER" id="PTHR43280">
    <property type="entry name" value="ARAC-FAMILY TRANSCRIPTIONAL REGULATOR"/>
    <property type="match status" value="1"/>
</dbReference>
<dbReference type="EMBL" id="JBDXSU010000007">
    <property type="protein sequence ID" value="MFB5190735.1"/>
    <property type="molecule type" value="Genomic_DNA"/>
</dbReference>
<evidence type="ECO:0000313" key="5">
    <source>
        <dbReference type="EMBL" id="MFB5190735.1"/>
    </source>
</evidence>
<dbReference type="Pfam" id="PF12833">
    <property type="entry name" value="HTH_18"/>
    <property type="match status" value="1"/>
</dbReference>
<sequence>MLHCHLATFPPGKTVPLHKHSEYEFHFIPRGKGLVVLNDVTYPLHPGHFYLTGPDVLHYQEADAHEPMDELCLHIDIQKIRDGAEDAENAAWGVDLEAQEAQACVQALNELPSIPVIDQYNAMQWFCVAYRAWHENQYGAYSIMKHAIVQILLCSVQNHTRDRGPFDLPHRDMNTYRYQLATRFVQDNYTHPITLEDVAERLHISPRQLQRIFAQHGGQKFREYVEDVRLNNVCQALVRDVGSVEEIAAESGFSSASYLHYVFKRRYGVTPIQFKEQALQLHNQPSQ</sequence>
<dbReference type="Gene3D" id="2.60.120.10">
    <property type="entry name" value="Jelly Rolls"/>
    <property type="match status" value="1"/>
</dbReference>
<protein>
    <submittedName>
        <fullName evidence="5">AraC family transcriptional regulator</fullName>
    </submittedName>
</protein>
<dbReference type="SUPFAM" id="SSF51182">
    <property type="entry name" value="RmlC-like cupins"/>
    <property type="match status" value="1"/>
</dbReference>
<dbReference type="InterPro" id="IPR018060">
    <property type="entry name" value="HTH_AraC"/>
</dbReference>
<organism evidence="5 6">
    <name type="scientific">Alicyclobacillus fastidiosus</name>
    <dbReference type="NCBI Taxonomy" id="392011"/>
    <lineage>
        <taxon>Bacteria</taxon>
        <taxon>Bacillati</taxon>
        <taxon>Bacillota</taxon>
        <taxon>Bacilli</taxon>
        <taxon>Bacillales</taxon>
        <taxon>Alicyclobacillaceae</taxon>
        <taxon>Alicyclobacillus</taxon>
    </lineage>
</organism>